<proteinExistence type="predicted"/>
<protein>
    <recommendedName>
        <fullName evidence="4">Periplasmic heavy metal sensor</fullName>
    </recommendedName>
</protein>
<dbReference type="EMBL" id="AP027081">
    <property type="protein sequence ID" value="BDU76599.1"/>
    <property type="molecule type" value="Genomic_DNA"/>
</dbReference>
<dbReference type="Proteomes" id="UP001228113">
    <property type="component" value="Chromosome"/>
</dbReference>
<feature type="chain" id="PRO_5041426899" description="Periplasmic heavy metal sensor" evidence="1">
    <location>
        <begin position="20"/>
        <end position="167"/>
    </location>
</feature>
<dbReference type="Gene3D" id="1.20.120.1490">
    <property type="match status" value="1"/>
</dbReference>
<sequence length="167" mass="18132">MRSSALATALAIAALPLAAQDAPRPRPDAQAHAMRPRMEERFAKAVGLTEDQKTKIAAIRQKHQEGAEARRKAAMDARKAFMDAYRGSSASVEDLRKLHRAASDAQMEAMLDHRAQRDEISALLTPEQREKAAHFRGVMEGMMAGRGMGRGHHPGMGPGMGMGPAPR</sequence>
<keyword evidence="1" id="KW-0732">Signal</keyword>
<dbReference type="InterPro" id="IPR012899">
    <property type="entry name" value="LTXXQ"/>
</dbReference>
<evidence type="ECO:0008006" key="4">
    <source>
        <dbReference type="Google" id="ProtNLM"/>
    </source>
</evidence>
<evidence type="ECO:0000313" key="2">
    <source>
        <dbReference type="EMBL" id="BDU76599.1"/>
    </source>
</evidence>
<gene>
    <name evidence="2" type="ORF">METESE_15570</name>
</gene>
<evidence type="ECO:0000313" key="3">
    <source>
        <dbReference type="Proteomes" id="UP001228113"/>
    </source>
</evidence>
<dbReference type="Pfam" id="PF07813">
    <property type="entry name" value="LTXXQ"/>
    <property type="match status" value="1"/>
</dbReference>
<dbReference type="KEGG" id="msea:METESE_15570"/>
<dbReference type="RefSeq" id="WP_243346352.1">
    <property type="nucleotide sequence ID" value="NZ_AP027081.1"/>
</dbReference>
<organism evidence="2 3">
    <name type="scientific">Mesoterricola sediminis</name>
    <dbReference type="NCBI Taxonomy" id="2927980"/>
    <lineage>
        <taxon>Bacteria</taxon>
        <taxon>Pseudomonadati</taxon>
        <taxon>Acidobacteriota</taxon>
        <taxon>Holophagae</taxon>
        <taxon>Holophagales</taxon>
        <taxon>Holophagaceae</taxon>
        <taxon>Mesoterricola</taxon>
    </lineage>
</organism>
<keyword evidence="3" id="KW-1185">Reference proteome</keyword>
<accession>A0AA48GS36</accession>
<dbReference type="GO" id="GO:0042597">
    <property type="term" value="C:periplasmic space"/>
    <property type="evidence" value="ECO:0007669"/>
    <property type="project" value="InterPro"/>
</dbReference>
<evidence type="ECO:0000256" key="1">
    <source>
        <dbReference type="SAM" id="SignalP"/>
    </source>
</evidence>
<name>A0AA48GS36_9BACT</name>
<reference evidence="2" key="1">
    <citation type="journal article" date="2023" name="Int. J. Syst. Evol. Microbiol.">
        <title>Mesoterricola silvestris gen. nov., sp. nov., Mesoterricola sediminis sp. nov., Geothrix oryzae sp. nov., Geothrix edaphica sp. nov., Geothrix rubra sp. nov., and Geothrix limicola sp. nov., six novel members of Acidobacteriota isolated from soils.</title>
        <authorList>
            <person name="Itoh H."/>
            <person name="Sugisawa Y."/>
            <person name="Mise K."/>
            <person name="Xu Z."/>
            <person name="Kuniyasu M."/>
            <person name="Ushijima N."/>
            <person name="Kawano K."/>
            <person name="Kobayashi E."/>
            <person name="Shiratori Y."/>
            <person name="Masuda Y."/>
            <person name="Senoo K."/>
        </authorList>
    </citation>
    <scope>NUCLEOTIDE SEQUENCE</scope>
    <source>
        <strain evidence="2">W786</strain>
    </source>
</reference>
<dbReference type="AlphaFoldDB" id="A0AA48GS36"/>
<feature type="signal peptide" evidence="1">
    <location>
        <begin position="1"/>
        <end position="19"/>
    </location>
</feature>